<keyword evidence="10" id="KW-0961">Cell wall biogenesis/degradation</keyword>
<evidence type="ECO:0000259" key="15">
    <source>
        <dbReference type="PROSITE" id="PS50850"/>
    </source>
</evidence>
<dbReference type="InterPro" id="IPR036259">
    <property type="entry name" value="MFS_trans_sf"/>
</dbReference>
<dbReference type="PANTHER" id="PTHR12778">
    <property type="entry name" value="SOLUTE CARRIER FAMILY 33 ACETYL-COA TRANSPORTER -RELATED"/>
    <property type="match status" value="1"/>
</dbReference>
<evidence type="ECO:0000256" key="13">
    <source>
        <dbReference type="ARBA" id="ARBA00081926"/>
    </source>
</evidence>
<proteinExistence type="inferred from homology"/>
<dbReference type="NCBIfam" id="TIGR00901">
    <property type="entry name" value="2A0125"/>
    <property type="match status" value="1"/>
</dbReference>
<dbReference type="PANTHER" id="PTHR12778:SF10">
    <property type="entry name" value="MAJOR FACILITATOR SUPERFAMILY DOMAIN-CONTAINING PROTEIN 3"/>
    <property type="match status" value="1"/>
</dbReference>
<feature type="transmembrane region" description="Helical" evidence="14">
    <location>
        <begin position="316"/>
        <end position="342"/>
    </location>
</feature>
<feature type="transmembrane region" description="Helical" evidence="14">
    <location>
        <begin position="177"/>
        <end position="195"/>
    </location>
</feature>
<dbReference type="RefSeq" id="WP_064719046.1">
    <property type="nucleotide sequence ID" value="NZ_LXEV01000016.1"/>
</dbReference>
<name>A0AAJ3LUZ2_PROHU</name>
<dbReference type="InterPro" id="IPR020846">
    <property type="entry name" value="MFS_dom"/>
</dbReference>
<feature type="transmembrane region" description="Helical" evidence="14">
    <location>
        <begin position="382"/>
        <end position="402"/>
    </location>
</feature>
<evidence type="ECO:0000256" key="6">
    <source>
        <dbReference type="ARBA" id="ARBA00022692"/>
    </source>
</evidence>
<evidence type="ECO:0000313" key="16">
    <source>
        <dbReference type="EMBL" id="OAT48572.1"/>
    </source>
</evidence>
<gene>
    <name evidence="16" type="ORF">M997_1034</name>
</gene>
<evidence type="ECO:0000256" key="3">
    <source>
        <dbReference type="ARBA" id="ARBA00022448"/>
    </source>
</evidence>
<feature type="transmembrane region" description="Helical" evidence="14">
    <location>
        <begin position="262"/>
        <end position="282"/>
    </location>
</feature>
<comment type="caution">
    <text evidence="16">The sequence shown here is derived from an EMBL/GenBank/DDBJ whole genome shotgun (WGS) entry which is preliminary data.</text>
</comment>
<dbReference type="EMBL" id="LXEV01000016">
    <property type="protein sequence ID" value="OAT48572.1"/>
    <property type="molecule type" value="Genomic_DNA"/>
</dbReference>
<evidence type="ECO:0000256" key="4">
    <source>
        <dbReference type="ARBA" id="ARBA00022475"/>
    </source>
</evidence>
<dbReference type="SUPFAM" id="SSF103473">
    <property type="entry name" value="MFS general substrate transporter"/>
    <property type="match status" value="1"/>
</dbReference>
<dbReference type="NCBIfam" id="NF008238">
    <property type="entry name" value="PRK11010.1"/>
    <property type="match status" value="1"/>
</dbReference>
<dbReference type="Pfam" id="PF07690">
    <property type="entry name" value="MFS_1"/>
    <property type="match status" value="1"/>
</dbReference>
<comment type="similarity">
    <text evidence="2">Belongs to the major facilitator superfamily.</text>
</comment>
<evidence type="ECO:0000256" key="1">
    <source>
        <dbReference type="ARBA" id="ARBA00004429"/>
    </source>
</evidence>
<dbReference type="FunFam" id="1.20.1250.20:FF:000080">
    <property type="entry name" value="Muropeptide transporter AmpG"/>
    <property type="match status" value="1"/>
</dbReference>
<feature type="transmembrane region" description="Helical" evidence="14">
    <location>
        <begin position="427"/>
        <end position="448"/>
    </location>
</feature>
<evidence type="ECO:0000256" key="11">
    <source>
        <dbReference type="ARBA" id="ARBA00070810"/>
    </source>
</evidence>
<keyword evidence="5" id="KW-0997">Cell inner membrane</keyword>
<feature type="transmembrane region" description="Helical" evidence="14">
    <location>
        <begin position="478"/>
        <end position="501"/>
    </location>
</feature>
<evidence type="ECO:0000313" key="17">
    <source>
        <dbReference type="Proteomes" id="UP000078250"/>
    </source>
</evidence>
<evidence type="ECO:0000256" key="5">
    <source>
        <dbReference type="ARBA" id="ARBA00022519"/>
    </source>
</evidence>
<evidence type="ECO:0000256" key="7">
    <source>
        <dbReference type="ARBA" id="ARBA00022847"/>
    </source>
</evidence>
<evidence type="ECO:0000256" key="14">
    <source>
        <dbReference type="SAM" id="Phobius"/>
    </source>
</evidence>
<feature type="transmembrane region" description="Helical" evidence="14">
    <location>
        <begin position="107"/>
        <end position="131"/>
    </location>
</feature>
<feature type="transmembrane region" description="Helical" evidence="14">
    <location>
        <begin position="143"/>
        <end position="165"/>
    </location>
</feature>
<dbReference type="GO" id="GO:0005886">
    <property type="term" value="C:plasma membrane"/>
    <property type="evidence" value="ECO:0007669"/>
    <property type="project" value="UniProtKB-SubCell"/>
</dbReference>
<dbReference type="InterPro" id="IPR011701">
    <property type="entry name" value="MFS"/>
</dbReference>
<dbReference type="InterPro" id="IPR004752">
    <property type="entry name" value="AmpG_permease/AT-1"/>
</dbReference>
<dbReference type="GO" id="GO:0015293">
    <property type="term" value="F:symporter activity"/>
    <property type="evidence" value="ECO:0007669"/>
    <property type="project" value="UniProtKB-KW"/>
</dbReference>
<dbReference type="AlphaFoldDB" id="A0AAJ3LUZ2"/>
<keyword evidence="9 14" id="KW-0472">Membrane</keyword>
<dbReference type="CDD" id="cd17486">
    <property type="entry name" value="MFS_AmpG_like"/>
    <property type="match status" value="1"/>
</dbReference>
<dbReference type="FunFam" id="1.20.1250.20:FF:000072">
    <property type="entry name" value="Muropeptide transporter AmpG"/>
    <property type="match status" value="1"/>
</dbReference>
<protein>
    <recommendedName>
        <fullName evidence="11">Anhydromuropeptide permease</fullName>
    </recommendedName>
    <alternativeName>
        <fullName evidence="12">AmpG permease</fullName>
    </alternativeName>
    <alternativeName>
        <fullName evidence="13">Muropeptide:H(+) symporter</fullName>
    </alternativeName>
</protein>
<reference evidence="16 17" key="1">
    <citation type="submission" date="2016-04" db="EMBL/GenBank/DDBJ databases">
        <title>ATOL: Assembling a taxonomically balanced genome-scale reconstruction of the evolutionary history of the Enterobacteriaceae.</title>
        <authorList>
            <person name="Plunkett G.III."/>
            <person name="Neeno-Eckwall E.C."/>
            <person name="Glasner J.D."/>
            <person name="Perna N.T."/>
        </authorList>
    </citation>
    <scope>NUCLEOTIDE SEQUENCE [LARGE SCALE GENOMIC DNA]</scope>
    <source>
        <strain evidence="16 17">ATCC 700826</strain>
    </source>
</reference>
<evidence type="ECO:0000256" key="8">
    <source>
        <dbReference type="ARBA" id="ARBA00022989"/>
    </source>
</evidence>
<keyword evidence="7" id="KW-0769">Symport</keyword>
<dbReference type="PROSITE" id="PS50850">
    <property type="entry name" value="MFS"/>
    <property type="match status" value="1"/>
</dbReference>
<feature type="transmembrane region" description="Helical" evidence="14">
    <location>
        <begin position="354"/>
        <end position="376"/>
    </location>
</feature>
<dbReference type="GO" id="GO:0071555">
    <property type="term" value="P:cell wall organization"/>
    <property type="evidence" value="ECO:0007669"/>
    <property type="project" value="UniProtKB-KW"/>
</dbReference>
<feature type="domain" description="Major facilitator superfamily (MFS) profile" evidence="15">
    <location>
        <begin position="13"/>
        <end position="406"/>
    </location>
</feature>
<keyword evidence="6 14" id="KW-0812">Transmembrane</keyword>
<keyword evidence="4" id="KW-1003">Cell membrane</keyword>
<evidence type="ECO:0000256" key="12">
    <source>
        <dbReference type="ARBA" id="ARBA00077927"/>
    </source>
</evidence>
<comment type="subcellular location">
    <subcellularLocation>
        <location evidence="1">Cell inner membrane</location>
        <topology evidence="1">Multi-pass membrane protein</topology>
    </subcellularLocation>
</comment>
<evidence type="ECO:0000256" key="2">
    <source>
        <dbReference type="ARBA" id="ARBA00008335"/>
    </source>
</evidence>
<keyword evidence="8 14" id="KW-1133">Transmembrane helix</keyword>
<keyword evidence="17" id="KW-1185">Reference proteome</keyword>
<accession>A0AAJ3LUZ2</accession>
<evidence type="ECO:0000256" key="9">
    <source>
        <dbReference type="ARBA" id="ARBA00023136"/>
    </source>
</evidence>
<keyword evidence="3" id="KW-0813">Transport</keyword>
<feature type="transmembrane region" description="Helical" evidence="14">
    <location>
        <begin position="225"/>
        <end position="250"/>
    </location>
</feature>
<evidence type="ECO:0000256" key="10">
    <source>
        <dbReference type="ARBA" id="ARBA00023316"/>
    </source>
</evidence>
<feature type="transmembrane region" description="Helical" evidence="14">
    <location>
        <begin position="289"/>
        <end position="310"/>
    </location>
</feature>
<feature type="transmembrane region" description="Helical" evidence="14">
    <location>
        <begin position="47"/>
        <end position="65"/>
    </location>
</feature>
<dbReference type="Proteomes" id="UP000078250">
    <property type="component" value="Unassembled WGS sequence"/>
</dbReference>
<feature type="transmembrane region" description="Helical" evidence="14">
    <location>
        <begin position="85"/>
        <end position="101"/>
    </location>
</feature>
<organism evidence="16 17">
    <name type="scientific">Proteus hauseri ATCC 700826</name>
    <dbReference type="NCBI Taxonomy" id="1354271"/>
    <lineage>
        <taxon>Bacteria</taxon>
        <taxon>Pseudomonadati</taxon>
        <taxon>Pseudomonadota</taxon>
        <taxon>Gammaproteobacteria</taxon>
        <taxon>Enterobacterales</taxon>
        <taxon>Morganellaceae</taxon>
        <taxon>Proteus</taxon>
    </lineage>
</organism>
<sequence length="506" mass="55692">MVQPAFKQTTWYKSFILLLLGFTSGLPLALTAGTLQAWMTIENIDLKTIGFFSLVGQAYVFKFLWSPFMDRYTPPFLGRRRGWMLLTQIGLVAGIAGMGFLNPTSHLWWLASLAVVVAFCSASQDIVFDAYKTDILKADERGTGAAVSVLGYRIAMLVSGGMALWLADKYIGWQNMYWLMAALMGIGILATLLAQEPQMAAKPPRTLSEAVVKPLYEFFSRNNAWLILLLIVLYKMGDAFALSLSTTFLIRGVGFDAGEVGLINKTFGLAATIVGALLGGLLMRNWSLFKALMFFGILQGGSNIGYWYLAISEQNIYTMGAVVALENICGGMGTAAFVALLMTLCHQSFSATQFALLSALSAIGRVYVGPVAGWYVESHGWEAFYLFSIIASVPGLFLLLIAKDTLIYTQKTGEFLRRTLFIKQYHFAIYGLIFTVFLFLCSLTLVIINSLTGLTMLQSVAFIQKIDTEMLSNWATNLFLYGVIIGAISLIVGTVLDYLALRKTVH</sequence>
<dbReference type="Gene3D" id="1.20.1250.20">
    <property type="entry name" value="MFS general substrate transporter like domains"/>
    <property type="match status" value="2"/>
</dbReference>